<organism evidence="2 3">
    <name type="scientific">Geodermatophilus pulveris</name>
    <dbReference type="NCBI Taxonomy" id="1564159"/>
    <lineage>
        <taxon>Bacteria</taxon>
        <taxon>Bacillati</taxon>
        <taxon>Actinomycetota</taxon>
        <taxon>Actinomycetes</taxon>
        <taxon>Geodermatophilales</taxon>
        <taxon>Geodermatophilaceae</taxon>
        <taxon>Geodermatophilus</taxon>
    </lineage>
</organism>
<evidence type="ECO:0000256" key="1">
    <source>
        <dbReference type="SAM" id="MobiDB-lite"/>
    </source>
</evidence>
<evidence type="ECO:0000313" key="2">
    <source>
        <dbReference type="EMBL" id="SNS18584.1"/>
    </source>
</evidence>
<dbReference type="RefSeq" id="WP_089304588.1">
    <property type="nucleotide sequence ID" value="NZ_FZOO01000002.1"/>
</dbReference>
<proteinExistence type="predicted"/>
<dbReference type="EMBL" id="FZOO01000002">
    <property type="protein sequence ID" value="SNS18584.1"/>
    <property type="molecule type" value="Genomic_DNA"/>
</dbReference>
<sequence>MVWAIVSVVGFVLVTGVVVGLARSSTARWERDHRAARAPVPVPQESSRRARAAAVAARRLAPVTRRLAPVARRLPHPRGTPLPHLHRPHLHLPHVHLPARIADRVARGALHLRHPHLHLPHLHLPHPHLRHRTRRRAGPPVLTADEEPPSGPRS</sequence>
<gene>
    <name evidence="2" type="ORF">SAMN06893096_102403</name>
</gene>
<feature type="compositionally biased region" description="Basic residues" evidence="1">
    <location>
        <begin position="120"/>
        <end position="137"/>
    </location>
</feature>
<name>A0A239CGH7_9ACTN</name>
<dbReference type="AlphaFoldDB" id="A0A239CGH7"/>
<dbReference type="Proteomes" id="UP000198373">
    <property type="component" value="Unassembled WGS sequence"/>
</dbReference>
<reference evidence="3" key="1">
    <citation type="submission" date="2017-06" db="EMBL/GenBank/DDBJ databases">
        <authorList>
            <person name="Varghese N."/>
            <person name="Submissions S."/>
        </authorList>
    </citation>
    <scope>NUCLEOTIDE SEQUENCE [LARGE SCALE GENOMIC DNA]</scope>
    <source>
        <strain evidence="3">DSM 46839</strain>
    </source>
</reference>
<feature type="region of interest" description="Disordered" evidence="1">
    <location>
        <begin position="120"/>
        <end position="154"/>
    </location>
</feature>
<keyword evidence="3" id="KW-1185">Reference proteome</keyword>
<evidence type="ECO:0000313" key="3">
    <source>
        <dbReference type="Proteomes" id="UP000198373"/>
    </source>
</evidence>
<protein>
    <submittedName>
        <fullName evidence="2">Uncharacterized protein</fullName>
    </submittedName>
</protein>
<accession>A0A239CGH7</accession>